<dbReference type="Proteomes" id="UP001515500">
    <property type="component" value="Unplaced"/>
</dbReference>
<reference evidence="2" key="1">
    <citation type="submission" date="2025-08" db="UniProtKB">
        <authorList>
            <consortium name="RefSeq"/>
        </authorList>
    </citation>
    <scope>IDENTIFICATION</scope>
</reference>
<dbReference type="AlphaFoldDB" id="A0AB40AVI4"/>
<evidence type="ECO:0000313" key="1">
    <source>
        <dbReference type="Proteomes" id="UP001515500"/>
    </source>
</evidence>
<keyword evidence="1" id="KW-1185">Reference proteome</keyword>
<dbReference type="RefSeq" id="XP_039118608.1">
    <property type="nucleotide sequence ID" value="XM_039262674.1"/>
</dbReference>
<dbReference type="GeneID" id="120254587"/>
<name>A0AB40AVI4_DIOCR</name>
<gene>
    <name evidence="2" type="primary">LOC120254587</name>
</gene>
<evidence type="ECO:0000313" key="2">
    <source>
        <dbReference type="RefSeq" id="XP_039118608.1"/>
    </source>
</evidence>
<sequence length="105" mass="11748">MAMLRAALRSIQLSLRSSIALKESLASSPAPLPLLFARHFSGSRSRDDFPPYGFEPTTLPMNPGVRIVPEKKTFVVEAFEERATLNENIVVRLLTIVSFEVFSRL</sequence>
<accession>A0AB40AVI4</accession>
<protein>
    <submittedName>
        <fullName evidence="2">Uncharacterized protein LOC120254587</fullName>
    </submittedName>
</protein>
<proteinExistence type="predicted"/>
<organism evidence="1 2">
    <name type="scientific">Dioscorea cayennensis subsp. rotundata</name>
    <name type="common">White Guinea yam</name>
    <name type="synonym">Dioscorea rotundata</name>
    <dbReference type="NCBI Taxonomy" id="55577"/>
    <lineage>
        <taxon>Eukaryota</taxon>
        <taxon>Viridiplantae</taxon>
        <taxon>Streptophyta</taxon>
        <taxon>Embryophyta</taxon>
        <taxon>Tracheophyta</taxon>
        <taxon>Spermatophyta</taxon>
        <taxon>Magnoliopsida</taxon>
        <taxon>Liliopsida</taxon>
        <taxon>Dioscoreales</taxon>
        <taxon>Dioscoreaceae</taxon>
        <taxon>Dioscorea</taxon>
    </lineage>
</organism>